<evidence type="ECO:0000313" key="2">
    <source>
        <dbReference type="Proteomes" id="UP000703269"/>
    </source>
</evidence>
<dbReference type="Proteomes" id="UP000703269">
    <property type="component" value="Unassembled WGS sequence"/>
</dbReference>
<proteinExistence type="predicted"/>
<comment type="caution">
    <text evidence="1">The sequence shown here is derived from an EMBL/GenBank/DDBJ whole genome shotgun (WGS) entry which is preliminary data.</text>
</comment>
<keyword evidence="2" id="KW-1185">Reference proteome</keyword>
<reference evidence="1 2" key="1">
    <citation type="submission" date="2021-08" db="EMBL/GenBank/DDBJ databases">
        <title>Draft Genome Sequence of Phanerochaete sordida strain YK-624.</title>
        <authorList>
            <person name="Mori T."/>
            <person name="Dohra H."/>
            <person name="Suzuki T."/>
            <person name="Kawagishi H."/>
            <person name="Hirai H."/>
        </authorList>
    </citation>
    <scope>NUCLEOTIDE SEQUENCE [LARGE SCALE GENOMIC DNA]</scope>
    <source>
        <strain evidence="1 2">YK-624</strain>
    </source>
</reference>
<gene>
    <name evidence="1" type="ORF">PsYK624_129450</name>
</gene>
<accession>A0A9P3GNR1</accession>
<dbReference type="AlphaFoldDB" id="A0A9P3GNR1"/>
<name>A0A9P3GNR1_9APHY</name>
<protein>
    <submittedName>
        <fullName evidence="1">Uncharacterized protein</fullName>
    </submittedName>
</protein>
<evidence type="ECO:0000313" key="1">
    <source>
        <dbReference type="EMBL" id="GJE96739.1"/>
    </source>
</evidence>
<sequence>MAVLQCTVRPFLTVPWPTSQNNLPEAFMEKFTIDRDLALAVHTLHIYGEGYRFSSRPRNTPSPPAVVDVQHVQCAVALFPKIEKLIINDVDWVANSADAALAGNPYHPTVFNSHIFSLKDIVFTRINVDIDAQRAFLKCVVDLRASRSLALATCSVVSAEPHPLRTPRTRGVSVLVLDHVHAISATGLSRNGPATLMPEVEAVKDLRVRGPLGRWTGSVQRLIARSKESMRSLSIDIAPASPDIQRRARGVHWTWFAWPIRTCRALVDFTIAPPNILDDPGYVWTWGCVEWAAISMPASVEHLTICLEGQTENVDAVSVPNIATCLGPLPWYTVFTNLRRVRAKSLKIVLRCTLHTNAGTVTVSWDAFLRSIVEDHQHLAPDCAVTFGAEPPLFRLTDMEGTLLTQS</sequence>
<organism evidence="1 2">
    <name type="scientific">Phanerochaete sordida</name>
    <dbReference type="NCBI Taxonomy" id="48140"/>
    <lineage>
        <taxon>Eukaryota</taxon>
        <taxon>Fungi</taxon>
        <taxon>Dikarya</taxon>
        <taxon>Basidiomycota</taxon>
        <taxon>Agaricomycotina</taxon>
        <taxon>Agaricomycetes</taxon>
        <taxon>Polyporales</taxon>
        <taxon>Phanerochaetaceae</taxon>
        <taxon>Phanerochaete</taxon>
    </lineage>
</organism>
<dbReference type="EMBL" id="BPQB01000063">
    <property type="protein sequence ID" value="GJE96739.1"/>
    <property type="molecule type" value="Genomic_DNA"/>
</dbReference>